<feature type="domain" description="F-box" evidence="1">
    <location>
        <begin position="7"/>
        <end position="60"/>
    </location>
</feature>
<dbReference type="PANTHER" id="PTHR34223">
    <property type="entry name" value="OS11G0201299 PROTEIN"/>
    <property type="match status" value="1"/>
</dbReference>
<reference evidence="2" key="2">
    <citation type="submission" date="2015-06" db="UniProtKB">
        <authorList>
            <consortium name="EnsemblPlants"/>
        </authorList>
    </citation>
    <scope>IDENTIFICATION</scope>
</reference>
<dbReference type="CDD" id="cd22160">
    <property type="entry name" value="F-box_AtFBL13-like"/>
    <property type="match status" value="1"/>
</dbReference>
<dbReference type="Proteomes" id="UP000008022">
    <property type="component" value="Unassembled WGS sequence"/>
</dbReference>
<dbReference type="Gene3D" id="1.20.1280.50">
    <property type="match status" value="1"/>
</dbReference>
<dbReference type="OMA" id="PADEAMM"/>
<dbReference type="InterPro" id="IPR053197">
    <property type="entry name" value="F-box_SCFL_complex_component"/>
</dbReference>
<accession>A0A0E0NDU2</accession>
<evidence type="ECO:0000313" key="2">
    <source>
        <dbReference type="EnsemblPlants" id="ORUFI02G14470.1"/>
    </source>
</evidence>
<protein>
    <recommendedName>
        <fullName evidence="1">F-box domain-containing protein</fullName>
    </recommendedName>
</protein>
<dbReference type="InterPro" id="IPR001810">
    <property type="entry name" value="F-box_dom"/>
</dbReference>
<dbReference type="STRING" id="4529.A0A0E0NDU2"/>
<dbReference type="InterPro" id="IPR036047">
    <property type="entry name" value="F-box-like_dom_sf"/>
</dbReference>
<dbReference type="PANTHER" id="PTHR34223:SF88">
    <property type="entry name" value="OS11G0200950 PROTEIN"/>
    <property type="match status" value="1"/>
</dbReference>
<proteinExistence type="predicted"/>
<dbReference type="SUPFAM" id="SSF81383">
    <property type="entry name" value="F-box domain"/>
    <property type="match status" value="1"/>
</dbReference>
<reference evidence="3" key="1">
    <citation type="submission" date="2013-06" db="EMBL/GenBank/DDBJ databases">
        <authorList>
            <person name="Zhao Q."/>
        </authorList>
    </citation>
    <scope>NUCLEOTIDE SEQUENCE</scope>
    <source>
        <strain evidence="3">cv. W1943</strain>
    </source>
</reference>
<dbReference type="InterPro" id="IPR053781">
    <property type="entry name" value="F-box_AtFBL13-like"/>
</dbReference>
<evidence type="ECO:0000313" key="3">
    <source>
        <dbReference type="Proteomes" id="UP000008022"/>
    </source>
</evidence>
<keyword evidence="3" id="KW-1185">Reference proteome</keyword>
<dbReference type="EnsemblPlants" id="ORUFI02G14470.1">
    <property type="protein sequence ID" value="ORUFI02G14470.1"/>
    <property type="gene ID" value="ORUFI02G14470"/>
</dbReference>
<sequence>MSEASEEDAIEDLPDEIVHHILSYLPADEAMMTCILSRRWRNLWKSTCVLLIIDMQRWKS</sequence>
<dbReference type="AlphaFoldDB" id="A0A0E0NDU2"/>
<dbReference type="PROSITE" id="PS50181">
    <property type="entry name" value="FBOX"/>
    <property type="match status" value="1"/>
</dbReference>
<dbReference type="Pfam" id="PF00646">
    <property type="entry name" value="F-box"/>
    <property type="match status" value="1"/>
</dbReference>
<organism evidence="2 3">
    <name type="scientific">Oryza rufipogon</name>
    <name type="common">Brownbeard rice</name>
    <name type="synonym">Asian wild rice</name>
    <dbReference type="NCBI Taxonomy" id="4529"/>
    <lineage>
        <taxon>Eukaryota</taxon>
        <taxon>Viridiplantae</taxon>
        <taxon>Streptophyta</taxon>
        <taxon>Embryophyta</taxon>
        <taxon>Tracheophyta</taxon>
        <taxon>Spermatophyta</taxon>
        <taxon>Magnoliopsida</taxon>
        <taxon>Liliopsida</taxon>
        <taxon>Poales</taxon>
        <taxon>Poaceae</taxon>
        <taxon>BOP clade</taxon>
        <taxon>Oryzoideae</taxon>
        <taxon>Oryzeae</taxon>
        <taxon>Oryzinae</taxon>
        <taxon>Oryza</taxon>
    </lineage>
</organism>
<name>A0A0E0NDU2_ORYRU</name>
<dbReference type="HOGENOM" id="CLU_191001_0_0_1"/>
<dbReference type="Gramene" id="ORUFI02G14470.1">
    <property type="protein sequence ID" value="ORUFI02G14470.1"/>
    <property type="gene ID" value="ORUFI02G14470"/>
</dbReference>
<evidence type="ECO:0000259" key="1">
    <source>
        <dbReference type="PROSITE" id="PS50181"/>
    </source>
</evidence>
<dbReference type="SMART" id="SM00256">
    <property type="entry name" value="FBOX"/>
    <property type="match status" value="1"/>
</dbReference>